<reference evidence="2 3" key="1">
    <citation type="submission" date="2019-02" db="EMBL/GenBank/DDBJ databases">
        <title>Pedobacter sp. RP-1-13 sp. nov., isolated from Arctic soil.</title>
        <authorList>
            <person name="Dahal R.H."/>
        </authorList>
    </citation>
    <scope>NUCLEOTIDE SEQUENCE [LARGE SCALE GENOMIC DNA]</scope>
    <source>
        <strain evidence="2 3">RP-1-13</strain>
    </source>
</reference>
<organism evidence="2 3">
    <name type="scientific">Pedobacter frigiditerrae</name>
    <dbReference type="NCBI Taxonomy" id="2530452"/>
    <lineage>
        <taxon>Bacteria</taxon>
        <taxon>Pseudomonadati</taxon>
        <taxon>Bacteroidota</taxon>
        <taxon>Sphingobacteriia</taxon>
        <taxon>Sphingobacteriales</taxon>
        <taxon>Sphingobacteriaceae</taxon>
        <taxon>Pedobacter</taxon>
    </lineage>
</organism>
<feature type="signal peptide" evidence="1">
    <location>
        <begin position="1"/>
        <end position="17"/>
    </location>
</feature>
<proteinExistence type="predicted"/>
<dbReference type="RefSeq" id="WP_131554262.1">
    <property type="nucleotide sequence ID" value="NZ_SJSK01000004.1"/>
</dbReference>
<sequence length="150" mass="16848">MKNLLFALLLFPIFSFAQVIPEKANLITVMNTETAYANFTDVRLLLTKKGIEIANLDKDAFDIKTGLIEVKGSGSGYYEFFCRDNQIIISGKSKKSFENTQGENKTATDLEAIVNTGAKDSPTRLSFEAMKEMAKLFGTKIKYEVSKYYQ</sequence>
<protein>
    <recommendedName>
        <fullName evidence="4">DUF4468 domain-containing protein</fullName>
    </recommendedName>
</protein>
<dbReference type="EMBL" id="SJSK01000004">
    <property type="protein sequence ID" value="TCC89275.1"/>
    <property type="molecule type" value="Genomic_DNA"/>
</dbReference>
<name>A0A4R0MQX3_9SPHI</name>
<evidence type="ECO:0000256" key="1">
    <source>
        <dbReference type="SAM" id="SignalP"/>
    </source>
</evidence>
<evidence type="ECO:0000313" key="2">
    <source>
        <dbReference type="EMBL" id="TCC89275.1"/>
    </source>
</evidence>
<dbReference type="OrthoDB" id="769141at2"/>
<accession>A0A4R0MQX3</accession>
<gene>
    <name evidence="2" type="ORF">EZ428_16395</name>
</gene>
<dbReference type="AlphaFoldDB" id="A0A4R0MQX3"/>
<keyword evidence="1" id="KW-0732">Signal</keyword>
<dbReference type="Proteomes" id="UP000292884">
    <property type="component" value="Unassembled WGS sequence"/>
</dbReference>
<evidence type="ECO:0008006" key="4">
    <source>
        <dbReference type="Google" id="ProtNLM"/>
    </source>
</evidence>
<comment type="caution">
    <text evidence="2">The sequence shown here is derived from an EMBL/GenBank/DDBJ whole genome shotgun (WGS) entry which is preliminary data.</text>
</comment>
<feature type="chain" id="PRO_5020618160" description="DUF4468 domain-containing protein" evidence="1">
    <location>
        <begin position="18"/>
        <end position="150"/>
    </location>
</feature>
<keyword evidence="3" id="KW-1185">Reference proteome</keyword>
<evidence type="ECO:0000313" key="3">
    <source>
        <dbReference type="Proteomes" id="UP000292884"/>
    </source>
</evidence>